<dbReference type="EMBL" id="EQ973892">
    <property type="protein sequence ID" value="EEF40017.1"/>
    <property type="molecule type" value="Genomic_DNA"/>
</dbReference>
<sequence length="364" mass="40735">MQLRRQRDVIEISIKLKYIKGRTTSDDQMEAKYFEDAFKKIVKALEELLSAVPGAKTNIEKALAEQARKTSDAPVGAGHRQREDVKGTALKITPEKIKSTSVNNVIYVEDKKFANAKVTKYPQTEKTNRVPTDMVPFVNEKHQNSTSLQGDSSIRMISSDPAKVDQRCQERFNEPKFKPAIKKIEAVSLHSEVPPQLPDLQDRHRKLDQSVPSEKNGLVLSNTVTSDLSLPPKLPLEVKDRGRKPDLSIPGENTSLVLSNTTNSDLKPPEVKDSYRKLGRSIQDEKNGSVFSNTTSSYLSWPPKPPEMTDRYRKHDKSSSGEKYGLMSRNTTSSDVCLPLKPPGAKGLSEKLEYSNPTEKNGEM</sequence>
<name>B9S8L4_RICCO</name>
<accession>B9S8L4</accession>
<protein>
    <submittedName>
        <fullName evidence="2">Uncharacterized protein</fullName>
    </submittedName>
</protein>
<dbReference type="AlphaFoldDB" id="B9S8L4"/>
<feature type="compositionally biased region" description="Basic and acidic residues" evidence="1">
    <location>
        <begin position="307"/>
        <end position="320"/>
    </location>
</feature>
<dbReference type="InParanoid" id="B9S8L4"/>
<dbReference type="Proteomes" id="UP000008311">
    <property type="component" value="Unassembled WGS sequence"/>
</dbReference>
<feature type="compositionally biased region" description="Polar residues" evidence="1">
    <location>
        <begin position="219"/>
        <end position="228"/>
    </location>
</feature>
<keyword evidence="3" id="KW-1185">Reference proteome</keyword>
<evidence type="ECO:0000256" key="1">
    <source>
        <dbReference type="SAM" id="MobiDB-lite"/>
    </source>
</evidence>
<organism evidence="2 3">
    <name type="scientific">Ricinus communis</name>
    <name type="common">Castor bean</name>
    <dbReference type="NCBI Taxonomy" id="3988"/>
    <lineage>
        <taxon>Eukaryota</taxon>
        <taxon>Viridiplantae</taxon>
        <taxon>Streptophyta</taxon>
        <taxon>Embryophyta</taxon>
        <taxon>Tracheophyta</taxon>
        <taxon>Spermatophyta</taxon>
        <taxon>Magnoliopsida</taxon>
        <taxon>eudicotyledons</taxon>
        <taxon>Gunneridae</taxon>
        <taxon>Pentapetalae</taxon>
        <taxon>rosids</taxon>
        <taxon>fabids</taxon>
        <taxon>Malpighiales</taxon>
        <taxon>Euphorbiaceae</taxon>
        <taxon>Acalyphoideae</taxon>
        <taxon>Acalypheae</taxon>
        <taxon>Ricinus</taxon>
    </lineage>
</organism>
<proteinExistence type="predicted"/>
<feature type="compositionally biased region" description="Basic and acidic residues" evidence="1">
    <location>
        <begin position="236"/>
        <end position="246"/>
    </location>
</feature>
<evidence type="ECO:0000313" key="3">
    <source>
        <dbReference type="Proteomes" id="UP000008311"/>
    </source>
</evidence>
<feature type="compositionally biased region" description="Polar residues" evidence="1">
    <location>
        <begin position="251"/>
        <end position="265"/>
    </location>
</feature>
<feature type="region of interest" description="Disordered" evidence="1">
    <location>
        <begin position="192"/>
        <end position="271"/>
    </location>
</feature>
<feature type="compositionally biased region" description="Polar residues" evidence="1">
    <location>
        <begin position="355"/>
        <end position="364"/>
    </location>
</feature>
<feature type="region of interest" description="Disordered" evidence="1">
    <location>
        <begin position="286"/>
        <end position="364"/>
    </location>
</feature>
<feature type="compositionally biased region" description="Polar residues" evidence="1">
    <location>
        <begin position="289"/>
        <end position="299"/>
    </location>
</feature>
<evidence type="ECO:0000313" key="2">
    <source>
        <dbReference type="EMBL" id="EEF40017.1"/>
    </source>
</evidence>
<reference evidence="3" key="1">
    <citation type="journal article" date="2010" name="Nat. Biotechnol.">
        <title>Draft genome sequence of the oilseed species Ricinus communis.</title>
        <authorList>
            <person name="Chan A.P."/>
            <person name="Crabtree J."/>
            <person name="Zhao Q."/>
            <person name="Lorenzi H."/>
            <person name="Orvis J."/>
            <person name="Puiu D."/>
            <person name="Melake-Berhan A."/>
            <person name="Jones K.M."/>
            <person name="Redman J."/>
            <person name="Chen G."/>
            <person name="Cahoon E.B."/>
            <person name="Gedil M."/>
            <person name="Stanke M."/>
            <person name="Haas B.J."/>
            <person name="Wortman J.R."/>
            <person name="Fraser-Liggett C.M."/>
            <person name="Ravel J."/>
            <person name="Rabinowicz P.D."/>
        </authorList>
    </citation>
    <scope>NUCLEOTIDE SEQUENCE [LARGE SCALE GENOMIC DNA]</scope>
    <source>
        <strain evidence="3">cv. Hale</strain>
    </source>
</reference>
<gene>
    <name evidence="2" type="ORF">RCOM_0602310</name>
</gene>